<organism>
    <name type="scientific">Ixodes scapularis</name>
    <name type="common">Black-legged tick</name>
    <name type="synonym">Deer tick</name>
    <dbReference type="NCBI Taxonomy" id="6945"/>
    <lineage>
        <taxon>Eukaryota</taxon>
        <taxon>Metazoa</taxon>
        <taxon>Ecdysozoa</taxon>
        <taxon>Arthropoda</taxon>
        <taxon>Chelicerata</taxon>
        <taxon>Arachnida</taxon>
        <taxon>Acari</taxon>
        <taxon>Parasitiformes</taxon>
        <taxon>Ixodida</taxon>
        <taxon>Ixodoidea</taxon>
        <taxon>Ixodidae</taxon>
        <taxon>Ixodinae</taxon>
        <taxon>Ixodes</taxon>
    </lineage>
</organism>
<evidence type="ECO:0000313" key="12">
    <source>
        <dbReference type="EnsemblMetazoa" id="ISCW012658-PA"/>
    </source>
</evidence>
<sequence length="413" mass="47302">MALSTLNNPVLDDEDECNFWSMFAAHQAVLQRRRMLEQSVLAEIDELLSEQKRAERRRNRLVLAAARLCSRERHVWAYPRARSWYETTLPYFPESTFRENFRLDRSTFRYVVSVCECMRRNNTNMRQAIPLEKRVAIALYRLATSAEDRTVANLFGVSRSSVNIIFREFCEVLVQRIEPRFVKFPRPNDLAEHLRQFAAVAGFPQGVGALDGCHLEVCPPKDHDSDYHNYKGWYSTILLAVPDHAYRFLYTNVGSPGRNHDSAVFQRSRLPGVLAGDLFRSEAKTFEGISVGPVLLADQAFPLQCHMMKPFPQPGSVGSPTRAFNYRLSSARRVVENAFGRLKARFRILHKGLELDIESVNTIVRACCVLHNICEQLNDRCEKNWLDTVQSDDKNRPQLSPLHQRGGAVRSGS</sequence>
<keyword evidence="13" id="KW-1185">Reference proteome</keyword>
<accession>B7QE74</accession>
<keyword evidence="6" id="KW-0378">Hydrolase</keyword>
<evidence type="ECO:0000256" key="6">
    <source>
        <dbReference type="ARBA" id="ARBA00022801"/>
    </source>
</evidence>
<keyword evidence="5" id="KW-0479">Metal-binding</keyword>
<evidence type="ECO:0000256" key="8">
    <source>
        <dbReference type="SAM" id="Coils"/>
    </source>
</evidence>
<dbReference type="AlphaFoldDB" id="B7QE74"/>
<dbReference type="InterPro" id="IPR027806">
    <property type="entry name" value="HARBI1_dom"/>
</dbReference>
<evidence type="ECO:0000256" key="3">
    <source>
        <dbReference type="ARBA" id="ARBA00006958"/>
    </source>
</evidence>
<dbReference type="EMBL" id="DS918990">
    <property type="protein sequence ID" value="EEC17146.1"/>
    <property type="molecule type" value="Genomic_DNA"/>
</dbReference>
<dbReference type="GO" id="GO:0005634">
    <property type="term" value="C:nucleus"/>
    <property type="evidence" value="ECO:0007669"/>
    <property type="project" value="UniProtKB-SubCell"/>
</dbReference>
<feature type="region of interest" description="Disordered" evidence="9">
    <location>
        <begin position="392"/>
        <end position="413"/>
    </location>
</feature>
<evidence type="ECO:0000313" key="13">
    <source>
        <dbReference type="Proteomes" id="UP000001555"/>
    </source>
</evidence>
<protein>
    <submittedName>
        <fullName evidence="11 12">Transposase, putative</fullName>
    </submittedName>
</protein>
<evidence type="ECO:0000313" key="11">
    <source>
        <dbReference type="EMBL" id="EEC17146.1"/>
    </source>
</evidence>
<evidence type="ECO:0000256" key="7">
    <source>
        <dbReference type="ARBA" id="ARBA00023242"/>
    </source>
</evidence>
<dbReference type="VEuPathDB" id="VectorBase:ISCI012658"/>
<keyword evidence="8" id="KW-0175">Coiled coil</keyword>
<evidence type="ECO:0000256" key="4">
    <source>
        <dbReference type="ARBA" id="ARBA00022722"/>
    </source>
</evidence>
<dbReference type="EnsemblMetazoa" id="ISCW012658-RA">
    <property type="protein sequence ID" value="ISCW012658-PA"/>
    <property type="gene ID" value="ISCW012658"/>
</dbReference>
<dbReference type="VEuPathDB" id="VectorBase:ISCW012658"/>
<dbReference type="HOGENOM" id="CLU_018552_3_1_1"/>
<keyword evidence="7" id="KW-0539">Nucleus</keyword>
<dbReference type="PANTHER" id="PTHR22930:SF85">
    <property type="entry name" value="GH03217P-RELATED"/>
    <property type="match status" value="1"/>
</dbReference>
<evidence type="ECO:0000256" key="2">
    <source>
        <dbReference type="ARBA" id="ARBA00004123"/>
    </source>
</evidence>
<dbReference type="OrthoDB" id="6512206at2759"/>
<proteinExistence type="inferred from homology"/>
<dbReference type="VEuPathDB" id="VectorBase:ISCP_029882"/>
<dbReference type="PaxDb" id="6945-B7QE74"/>
<feature type="domain" description="DDE Tnp4" evidence="10">
    <location>
        <begin position="210"/>
        <end position="372"/>
    </location>
</feature>
<dbReference type="GO" id="GO:0046872">
    <property type="term" value="F:metal ion binding"/>
    <property type="evidence" value="ECO:0007669"/>
    <property type="project" value="UniProtKB-KW"/>
</dbReference>
<evidence type="ECO:0000256" key="5">
    <source>
        <dbReference type="ARBA" id="ARBA00022723"/>
    </source>
</evidence>
<keyword evidence="4" id="KW-0540">Nuclease</keyword>
<dbReference type="InterPro" id="IPR045249">
    <property type="entry name" value="HARBI1-like"/>
</dbReference>
<comment type="subcellular location">
    <subcellularLocation>
        <location evidence="2">Nucleus</location>
    </subcellularLocation>
</comment>
<gene>
    <name evidence="11" type="ORF">IscW_ISCW012658</name>
</gene>
<dbReference type="Pfam" id="PF13359">
    <property type="entry name" value="DDE_Tnp_4"/>
    <property type="match status" value="1"/>
</dbReference>
<dbReference type="EMBL" id="ABJB010976259">
    <property type="status" value="NOT_ANNOTATED_CDS"/>
    <property type="molecule type" value="Genomic_DNA"/>
</dbReference>
<dbReference type="GO" id="GO:0004518">
    <property type="term" value="F:nuclease activity"/>
    <property type="evidence" value="ECO:0007669"/>
    <property type="project" value="UniProtKB-KW"/>
</dbReference>
<feature type="coiled-coil region" evidence="8">
    <location>
        <begin position="37"/>
        <end position="64"/>
    </location>
</feature>
<dbReference type="PANTHER" id="PTHR22930">
    <property type="match status" value="1"/>
</dbReference>
<dbReference type="InParanoid" id="B7QE74"/>
<reference evidence="11 13" key="1">
    <citation type="submission" date="2008-03" db="EMBL/GenBank/DDBJ databases">
        <title>Annotation of Ixodes scapularis.</title>
        <authorList>
            <consortium name="Ixodes scapularis Genome Project Consortium"/>
            <person name="Caler E."/>
            <person name="Hannick L.I."/>
            <person name="Bidwell S."/>
            <person name="Joardar V."/>
            <person name="Thiagarajan M."/>
            <person name="Amedeo P."/>
            <person name="Galinsky K.J."/>
            <person name="Schobel S."/>
            <person name="Inman J."/>
            <person name="Hostetler J."/>
            <person name="Miller J."/>
            <person name="Hammond M."/>
            <person name="Megy K."/>
            <person name="Lawson D."/>
            <person name="Kodira C."/>
            <person name="Sutton G."/>
            <person name="Meyer J."/>
            <person name="Hill C.A."/>
            <person name="Birren B."/>
            <person name="Nene V."/>
            <person name="Collins F."/>
            <person name="Alarcon-Chaidez F."/>
            <person name="Wikel S."/>
            <person name="Strausberg R."/>
        </authorList>
    </citation>
    <scope>NUCLEOTIDE SEQUENCE [LARGE SCALE GENOMIC DNA]</scope>
    <source>
        <strain evidence="13">Wikel</strain>
        <strain evidence="11">Wikel colony</strain>
    </source>
</reference>
<comment type="similarity">
    <text evidence="3">Belongs to the HARBI1 family.</text>
</comment>
<dbReference type="Proteomes" id="UP000001555">
    <property type="component" value="Unassembled WGS sequence"/>
</dbReference>
<comment type="cofactor">
    <cofactor evidence="1">
        <name>a divalent metal cation</name>
        <dbReference type="ChEBI" id="CHEBI:60240"/>
    </cofactor>
</comment>
<evidence type="ECO:0000256" key="1">
    <source>
        <dbReference type="ARBA" id="ARBA00001968"/>
    </source>
</evidence>
<reference evidence="12" key="2">
    <citation type="submission" date="2020-05" db="UniProtKB">
        <authorList>
            <consortium name="EnsemblMetazoa"/>
        </authorList>
    </citation>
    <scope>IDENTIFICATION</scope>
    <source>
        <strain evidence="12">wikel</strain>
    </source>
</reference>
<evidence type="ECO:0000259" key="10">
    <source>
        <dbReference type="Pfam" id="PF13359"/>
    </source>
</evidence>
<name>B7QE74_IXOSC</name>
<dbReference type="GO" id="GO:0016787">
    <property type="term" value="F:hydrolase activity"/>
    <property type="evidence" value="ECO:0007669"/>
    <property type="project" value="UniProtKB-KW"/>
</dbReference>
<evidence type="ECO:0000256" key="9">
    <source>
        <dbReference type="SAM" id="MobiDB-lite"/>
    </source>
</evidence>